<dbReference type="STRING" id="995034.SAMN05216219_1550"/>
<reference evidence="2" key="1">
    <citation type="submission" date="2016-10" db="EMBL/GenBank/DDBJ databases">
        <authorList>
            <person name="Varghese N."/>
            <person name="Submissions S."/>
        </authorList>
    </citation>
    <scope>NUCLEOTIDE SEQUENCE [LARGE SCALE GENOMIC DNA]</scope>
    <source>
        <strain evidence="2">CGMCC 1.11101</strain>
    </source>
</reference>
<dbReference type="RefSeq" id="WP_090710286.1">
    <property type="nucleotide sequence ID" value="NZ_FOVM01000004.1"/>
</dbReference>
<accession>A0A1I5AUN3</accession>
<name>A0A1I5AUN3_9MICO</name>
<gene>
    <name evidence="1" type="ORF">SAMN05216219_1550</name>
</gene>
<protein>
    <recommendedName>
        <fullName evidence="3">Gp37 protein</fullName>
    </recommendedName>
</protein>
<dbReference type="EMBL" id="FOVM01000004">
    <property type="protein sequence ID" value="SFN66147.1"/>
    <property type="molecule type" value="Genomic_DNA"/>
</dbReference>
<keyword evidence="2" id="KW-1185">Reference proteome</keyword>
<evidence type="ECO:0000313" key="2">
    <source>
        <dbReference type="Proteomes" id="UP000198867"/>
    </source>
</evidence>
<proteinExistence type="predicted"/>
<evidence type="ECO:0008006" key="3">
    <source>
        <dbReference type="Google" id="ProtNLM"/>
    </source>
</evidence>
<dbReference type="Proteomes" id="UP000198867">
    <property type="component" value="Unassembled WGS sequence"/>
</dbReference>
<organism evidence="1 2">
    <name type="scientific">Mycetocola miduiensis</name>
    <dbReference type="NCBI Taxonomy" id="995034"/>
    <lineage>
        <taxon>Bacteria</taxon>
        <taxon>Bacillati</taxon>
        <taxon>Actinomycetota</taxon>
        <taxon>Actinomycetes</taxon>
        <taxon>Micrococcales</taxon>
        <taxon>Microbacteriaceae</taxon>
        <taxon>Mycetocola</taxon>
    </lineage>
</organism>
<evidence type="ECO:0000313" key="1">
    <source>
        <dbReference type="EMBL" id="SFN66147.1"/>
    </source>
</evidence>
<dbReference type="OrthoDB" id="5114168at2"/>
<dbReference type="AlphaFoldDB" id="A0A1I5AUN3"/>
<sequence length="145" mass="16095">MADPVSQEVELKRALAQYLHDQQVGVYKAGTIPYTATERGIFTNGPDLPTTLDNCIVLTSRRPIPEGRSNLVFPIDILSRVKGNRIAAGNLAGFIFDALDHKEGVPPGMHISWAWEFSRLDYSADSNGRTASIQTFYFRGRRRGA</sequence>